<dbReference type="RefSeq" id="WP_004807458.1">
    <property type="nucleotide sequence ID" value="NZ_CP116394.1"/>
</dbReference>
<dbReference type="GO" id="GO:0016810">
    <property type="term" value="F:hydrolase activity, acting on carbon-nitrogen (but not peptide) bonds"/>
    <property type="evidence" value="ECO:0007669"/>
    <property type="project" value="InterPro"/>
</dbReference>
<dbReference type="InterPro" id="IPR057744">
    <property type="entry name" value="OTAase-like"/>
</dbReference>
<accession>A0AB38XN26</accession>
<dbReference type="SUPFAM" id="SSF51556">
    <property type="entry name" value="Metallo-dependent hydrolases"/>
    <property type="match status" value="1"/>
</dbReference>
<evidence type="ECO:0000313" key="3">
    <source>
        <dbReference type="Proteomes" id="UP001211044"/>
    </source>
</evidence>
<dbReference type="AlphaFoldDB" id="A0AB38XN26"/>
<dbReference type="InterPro" id="IPR011059">
    <property type="entry name" value="Metal-dep_hydrolase_composite"/>
</dbReference>
<organism evidence="2 3">
    <name type="scientific">Winkia neuii subsp. anitrata</name>
    <dbReference type="NCBI Taxonomy" id="29318"/>
    <lineage>
        <taxon>Bacteria</taxon>
        <taxon>Bacillati</taxon>
        <taxon>Actinomycetota</taxon>
        <taxon>Actinomycetes</taxon>
        <taxon>Actinomycetales</taxon>
        <taxon>Actinomycetaceae</taxon>
        <taxon>Winkia</taxon>
    </lineage>
</organism>
<dbReference type="Pfam" id="PF01979">
    <property type="entry name" value="Amidohydro_1"/>
    <property type="match status" value="1"/>
</dbReference>
<dbReference type="InterPro" id="IPR006680">
    <property type="entry name" value="Amidohydro-rel"/>
</dbReference>
<dbReference type="Gene3D" id="3.20.20.140">
    <property type="entry name" value="Metal-dependent hydrolases"/>
    <property type="match status" value="1"/>
</dbReference>
<evidence type="ECO:0000259" key="1">
    <source>
        <dbReference type="Pfam" id="PF01979"/>
    </source>
</evidence>
<dbReference type="InterPro" id="IPR051781">
    <property type="entry name" value="Metallo-dep_Hydrolase"/>
</dbReference>
<reference evidence="2" key="1">
    <citation type="submission" date="2023-01" db="EMBL/GenBank/DDBJ databases">
        <title>Comparative Genomic Analysis of the Clinically-Derived Winkia Strain NY0527 Provides Evidence into the Taxonomic Reassignment of Winkia neuii and Characterizes Their Virulence Traits.</title>
        <authorList>
            <person name="Cai X."/>
            <person name="Peng Y."/>
            <person name="Li M."/>
            <person name="Qiu Y."/>
            <person name="Wang Y."/>
            <person name="Xu L."/>
            <person name="Hou Q."/>
        </authorList>
    </citation>
    <scope>NUCLEOTIDE SEQUENCE</scope>
    <source>
        <strain evidence="2">NY0527</strain>
    </source>
</reference>
<dbReference type="EMBL" id="CP116394">
    <property type="protein sequence ID" value="WCE45594.1"/>
    <property type="molecule type" value="Genomic_DNA"/>
</dbReference>
<proteinExistence type="predicted"/>
<gene>
    <name evidence="2" type="ORF">PIG85_08040</name>
</gene>
<sequence length="412" mass="45053">MSTLALTGSHLIDGTGSVLDDATLLISEGKITYAGPATDIPDGYPVVDCSGKTVMPGLVDSHLHFTGNESDDDTQWVLDDPIYKTVVAVQQARDALESGLTTVAEISRAGVQIRNAINAGIMQGPRMVCTGMGFCRTGGHGDSHKLPLEYNNCSHPWAQRVDGPWPLRKAVRTRLREDVDAIKIWATGGGIWRHDDKLLQHYTDEEIQAVVDEGNMVHVPVWAHCEGYEGALAAAKAGVHLIIHGQTLNEETLDIMAEKGIYFCPTIQFLEQWFKTYPPEYNPQQDNYPGQTRTERELARVYDNLRKARDKGIVLTTGSDSFCSSLTPYGTTLIGEVYSFVEKVGFDPLFALTCATKNGAQMLGVDDVTGTLEAGKSADLLVLTADPLQDIRNLNVANMELIMKEGEVVTQK</sequence>
<dbReference type="PANTHER" id="PTHR43135">
    <property type="entry name" value="ALPHA-D-RIBOSE 1-METHYLPHOSPHONATE 5-TRIPHOSPHATE DIPHOSPHATASE"/>
    <property type="match status" value="1"/>
</dbReference>
<name>A0AB38XN26_9ACTO</name>
<dbReference type="SUPFAM" id="SSF51338">
    <property type="entry name" value="Composite domain of metallo-dependent hydrolases"/>
    <property type="match status" value="1"/>
</dbReference>
<dbReference type="InterPro" id="IPR032466">
    <property type="entry name" value="Metal_Hydrolase"/>
</dbReference>
<evidence type="ECO:0000313" key="2">
    <source>
        <dbReference type="EMBL" id="WCE45594.1"/>
    </source>
</evidence>
<dbReference type="Proteomes" id="UP001211044">
    <property type="component" value="Chromosome"/>
</dbReference>
<dbReference type="CDD" id="cd01299">
    <property type="entry name" value="Met_dep_hydrolase_A"/>
    <property type="match status" value="1"/>
</dbReference>
<feature type="domain" description="Amidohydrolase-related" evidence="1">
    <location>
        <begin position="53"/>
        <end position="409"/>
    </location>
</feature>
<dbReference type="Gene3D" id="2.30.40.10">
    <property type="entry name" value="Urease, subunit C, domain 1"/>
    <property type="match status" value="1"/>
</dbReference>
<protein>
    <submittedName>
        <fullName evidence="2">Amidohydrolase family protein</fullName>
    </submittedName>
</protein>
<dbReference type="KEGG" id="wne:PIG85_08040"/>
<dbReference type="PANTHER" id="PTHR43135:SF3">
    <property type="entry name" value="ALPHA-D-RIBOSE 1-METHYLPHOSPHONATE 5-TRIPHOSPHATE DIPHOSPHATASE"/>
    <property type="match status" value="1"/>
</dbReference>